<sequence>MKATFILVIRFVLVLLTAIPRHFVLTLVTKCNTKIPVDLDLSGPLPDKIIISPSKEFLGTLYQIKPEYRKEYRIGRITDNSELISDDHFRNSKRMILVRVYPDSTVYIEVNTAFRNSKGELGYEWDEFFRTSIHTRYHPVERTPIELEIMMEGSTSFIKVVENPSTNTRHYLIQDDKDYAVKIGVIKFGKYVIDDRVDEVFSKFVTFNGSADDPHVFVTSIFKDKSCIKSKYNFVGGPRPFVLEREFAFHDL</sequence>
<keyword evidence="3" id="KW-1185">Reference proteome</keyword>
<keyword evidence="1" id="KW-0732">Signal</keyword>
<evidence type="ECO:0000313" key="3">
    <source>
        <dbReference type="Proteomes" id="UP000031512"/>
    </source>
</evidence>
<feature type="signal peptide" evidence="1">
    <location>
        <begin position="1"/>
        <end position="26"/>
    </location>
</feature>
<gene>
    <name evidence="2" type="ORF">BEWA_002940</name>
</gene>
<dbReference type="RefSeq" id="XP_004830553.1">
    <property type="nucleotide sequence ID" value="XM_004830496.1"/>
</dbReference>
<accession>L0AZ93</accession>
<evidence type="ECO:0000256" key="1">
    <source>
        <dbReference type="SAM" id="SignalP"/>
    </source>
</evidence>
<dbReference type="GeneID" id="15804756"/>
<dbReference type="VEuPathDB" id="PiroplasmaDB:BEWA_002940"/>
<protein>
    <submittedName>
        <fullName evidence="2">Signal peptide-containing protein</fullName>
    </submittedName>
</protein>
<feature type="chain" id="PRO_5003939568" evidence="1">
    <location>
        <begin position="27"/>
        <end position="252"/>
    </location>
</feature>
<proteinExistence type="predicted"/>
<dbReference type="KEGG" id="beq:BEWA_002940"/>
<organism evidence="2 3">
    <name type="scientific">Theileria equi strain WA</name>
    <dbReference type="NCBI Taxonomy" id="1537102"/>
    <lineage>
        <taxon>Eukaryota</taxon>
        <taxon>Sar</taxon>
        <taxon>Alveolata</taxon>
        <taxon>Apicomplexa</taxon>
        <taxon>Aconoidasida</taxon>
        <taxon>Piroplasmida</taxon>
        <taxon>Theileriidae</taxon>
        <taxon>Theileria</taxon>
    </lineage>
</organism>
<dbReference type="EMBL" id="CP001670">
    <property type="protein sequence ID" value="AFZ80887.1"/>
    <property type="molecule type" value="Genomic_DNA"/>
</dbReference>
<evidence type="ECO:0000313" key="2">
    <source>
        <dbReference type="EMBL" id="AFZ80887.1"/>
    </source>
</evidence>
<name>L0AZ93_THEEQ</name>
<reference evidence="2 3" key="1">
    <citation type="journal article" date="2012" name="BMC Genomics">
        <title>Comparative genomic analysis and phylogenetic position of Theileria equi.</title>
        <authorList>
            <person name="Kappmeyer L.S."/>
            <person name="Thiagarajan M."/>
            <person name="Herndon D.R."/>
            <person name="Ramsay J.D."/>
            <person name="Caler E."/>
            <person name="Djikeng A."/>
            <person name="Gillespie J.J."/>
            <person name="Lau A.O."/>
            <person name="Roalson E.H."/>
            <person name="Silva J.C."/>
            <person name="Silva M.G."/>
            <person name="Suarez C.E."/>
            <person name="Ueti M.W."/>
            <person name="Nene V.M."/>
            <person name="Mealey R.H."/>
            <person name="Knowles D.P."/>
            <person name="Brayton K.A."/>
        </authorList>
    </citation>
    <scope>NUCLEOTIDE SEQUENCE [LARGE SCALE GENOMIC DNA]</scope>
    <source>
        <strain evidence="2 3">WA</strain>
    </source>
</reference>
<dbReference type="AlphaFoldDB" id="L0AZ93"/>
<dbReference type="Proteomes" id="UP000031512">
    <property type="component" value="Chromosome 3"/>
</dbReference>